<accession>A0A0A9HJY8</accession>
<reference evidence="1" key="1">
    <citation type="submission" date="2014-09" db="EMBL/GenBank/DDBJ databases">
        <authorList>
            <person name="Magalhaes I.L.F."/>
            <person name="Oliveira U."/>
            <person name="Santos F.R."/>
            <person name="Vidigal T.H.D.A."/>
            <person name="Brescovit A.D."/>
            <person name="Santos A.J."/>
        </authorList>
    </citation>
    <scope>NUCLEOTIDE SEQUENCE</scope>
    <source>
        <tissue evidence="1">Shoot tissue taken approximately 20 cm above the soil surface</tissue>
    </source>
</reference>
<protein>
    <submittedName>
        <fullName evidence="1">Uncharacterized protein</fullName>
    </submittedName>
</protein>
<organism evidence="1">
    <name type="scientific">Arundo donax</name>
    <name type="common">Giant reed</name>
    <name type="synonym">Donax arundinaceus</name>
    <dbReference type="NCBI Taxonomy" id="35708"/>
    <lineage>
        <taxon>Eukaryota</taxon>
        <taxon>Viridiplantae</taxon>
        <taxon>Streptophyta</taxon>
        <taxon>Embryophyta</taxon>
        <taxon>Tracheophyta</taxon>
        <taxon>Spermatophyta</taxon>
        <taxon>Magnoliopsida</taxon>
        <taxon>Liliopsida</taxon>
        <taxon>Poales</taxon>
        <taxon>Poaceae</taxon>
        <taxon>PACMAD clade</taxon>
        <taxon>Arundinoideae</taxon>
        <taxon>Arundineae</taxon>
        <taxon>Arundo</taxon>
    </lineage>
</organism>
<dbReference type="EMBL" id="GBRH01161787">
    <property type="protein sequence ID" value="JAE36109.1"/>
    <property type="molecule type" value="Transcribed_RNA"/>
</dbReference>
<reference evidence="1" key="2">
    <citation type="journal article" date="2015" name="Data Brief">
        <title>Shoot transcriptome of the giant reed, Arundo donax.</title>
        <authorList>
            <person name="Barrero R.A."/>
            <person name="Guerrero F.D."/>
            <person name="Moolhuijzen P."/>
            <person name="Goolsby J.A."/>
            <person name="Tidwell J."/>
            <person name="Bellgard S.E."/>
            <person name="Bellgard M.I."/>
        </authorList>
    </citation>
    <scope>NUCLEOTIDE SEQUENCE</scope>
    <source>
        <tissue evidence="1">Shoot tissue taken approximately 20 cm above the soil surface</tissue>
    </source>
</reference>
<proteinExistence type="predicted"/>
<dbReference type="AlphaFoldDB" id="A0A0A9HJY8"/>
<sequence length="78" mass="9363">MLVMQLTINLCFYPTVKIMRRVKCCCMAARIYQCCFVYRKPIYDSVLAYYLSNRHIHIVCFPCLILWNKKPWSAYNSL</sequence>
<evidence type="ECO:0000313" key="1">
    <source>
        <dbReference type="EMBL" id="JAE36109.1"/>
    </source>
</evidence>
<name>A0A0A9HJY8_ARUDO</name>